<dbReference type="OrthoDB" id="8905494at2"/>
<dbReference type="AlphaFoldDB" id="B1XWK3"/>
<keyword evidence="2" id="KW-1185">Reference proteome</keyword>
<proteinExistence type="predicted"/>
<dbReference type="KEGG" id="lch:Lcho_2739"/>
<sequence>MPSTAFSLPTDLLPCPVATEITDELPSEFVFVSAFAPLVAQWRAGADQRHADFESLDPGADAGLAQAAVLTPQLDVRKVDRFCRLMTQEGWATQATRMRLDPLYARDRLVLGYSSATSADLRRLALELFRLYEAQQVWH</sequence>
<protein>
    <submittedName>
        <fullName evidence="1">Uncharacterized protein</fullName>
    </submittedName>
</protein>
<dbReference type="RefSeq" id="WP_012347758.1">
    <property type="nucleotide sequence ID" value="NC_010524.1"/>
</dbReference>
<gene>
    <name evidence="1" type="ordered locus">Lcho_2739</name>
</gene>
<evidence type="ECO:0000313" key="1">
    <source>
        <dbReference type="EMBL" id="ACB35004.1"/>
    </source>
</evidence>
<reference evidence="1 2" key="1">
    <citation type="submission" date="2008-03" db="EMBL/GenBank/DDBJ databases">
        <title>Complete sequence of Leptothrix cholodnii SP-6.</title>
        <authorList>
            <consortium name="US DOE Joint Genome Institute"/>
            <person name="Copeland A."/>
            <person name="Lucas S."/>
            <person name="Lapidus A."/>
            <person name="Glavina del Rio T."/>
            <person name="Dalin E."/>
            <person name="Tice H."/>
            <person name="Bruce D."/>
            <person name="Goodwin L."/>
            <person name="Pitluck S."/>
            <person name="Chertkov O."/>
            <person name="Brettin T."/>
            <person name="Detter J.C."/>
            <person name="Han C."/>
            <person name="Kuske C.R."/>
            <person name="Schmutz J."/>
            <person name="Larimer F."/>
            <person name="Land M."/>
            <person name="Hauser L."/>
            <person name="Kyrpides N."/>
            <person name="Lykidis A."/>
            <person name="Emerson D."/>
            <person name="Richardson P."/>
        </authorList>
    </citation>
    <scope>NUCLEOTIDE SEQUENCE [LARGE SCALE GENOMIC DNA]</scope>
    <source>
        <strain evidence="2">ATCC 51168 / LMG 8142 / SP-6</strain>
    </source>
</reference>
<organism evidence="1 2">
    <name type="scientific">Leptothrix cholodnii (strain ATCC 51168 / LMG 8142 / SP-6)</name>
    <name type="common">Leptothrix discophora (strain SP-6)</name>
    <dbReference type="NCBI Taxonomy" id="395495"/>
    <lineage>
        <taxon>Bacteria</taxon>
        <taxon>Pseudomonadati</taxon>
        <taxon>Pseudomonadota</taxon>
        <taxon>Betaproteobacteria</taxon>
        <taxon>Burkholderiales</taxon>
        <taxon>Sphaerotilaceae</taxon>
        <taxon>Leptothrix</taxon>
    </lineage>
</organism>
<accession>B1XWK3</accession>
<dbReference type="STRING" id="395495.Lcho_2739"/>
<dbReference type="HOGENOM" id="CLU_1842650_0_0_4"/>
<dbReference type="EMBL" id="CP001013">
    <property type="protein sequence ID" value="ACB35004.1"/>
    <property type="molecule type" value="Genomic_DNA"/>
</dbReference>
<evidence type="ECO:0000313" key="2">
    <source>
        <dbReference type="Proteomes" id="UP000001693"/>
    </source>
</evidence>
<dbReference type="Proteomes" id="UP000001693">
    <property type="component" value="Chromosome"/>
</dbReference>
<name>B1XWK3_LEPCP</name>